<protein>
    <submittedName>
        <fullName evidence="2">Uncharacterized protein</fullName>
    </submittedName>
</protein>
<proteinExistence type="predicted"/>
<sequence>MGSCCGKQSKPHKPKEVYIQLPSPAFNKNTKTSQKSANPSPTPKEKPKKQLLITCKHPSFQIFVDYKSHMPLYSLKDAVSKSFPDIDFSRYSINKGNLELLEHTAQLKDLGIVSGDELCFRRLKEVHFPSVEPQNIRLHSSMNNASIQSADFNIKDTEMDIAHSILEEISEEETTKHDVAASKAKVTMQKLNSNSTSKSPKSSAKTLWGSALLSPSIKKFVINNQNDLSIASNNTHDFSFKEKKIPNLNVGFKIEGNSQSGIADSEESFNTGNQGTDRSNPAKHPTDFFKDLQGPFFMFKNM</sequence>
<evidence type="ECO:0000313" key="3">
    <source>
        <dbReference type="Proteomes" id="UP001162131"/>
    </source>
</evidence>
<feature type="region of interest" description="Disordered" evidence="1">
    <location>
        <begin position="1"/>
        <end position="49"/>
    </location>
</feature>
<feature type="compositionally biased region" description="Polar residues" evidence="1">
    <location>
        <begin position="26"/>
        <end position="39"/>
    </location>
</feature>
<comment type="caution">
    <text evidence="2">The sequence shown here is derived from an EMBL/GenBank/DDBJ whole genome shotgun (WGS) entry which is preliminary data.</text>
</comment>
<accession>A0AAU9KD98</accession>
<keyword evidence="3" id="KW-1185">Reference proteome</keyword>
<feature type="compositionally biased region" description="Polar residues" evidence="1">
    <location>
        <begin position="261"/>
        <end position="279"/>
    </location>
</feature>
<dbReference type="AlphaFoldDB" id="A0AAU9KD98"/>
<evidence type="ECO:0000313" key="2">
    <source>
        <dbReference type="EMBL" id="CAG9335265.1"/>
    </source>
</evidence>
<evidence type="ECO:0000256" key="1">
    <source>
        <dbReference type="SAM" id="MobiDB-lite"/>
    </source>
</evidence>
<dbReference type="Proteomes" id="UP001162131">
    <property type="component" value="Unassembled WGS sequence"/>
</dbReference>
<gene>
    <name evidence="2" type="ORF">BSTOLATCC_MIC63742</name>
</gene>
<reference evidence="2" key="1">
    <citation type="submission" date="2021-09" db="EMBL/GenBank/DDBJ databases">
        <authorList>
            <consortium name="AG Swart"/>
            <person name="Singh M."/>
            <person name="Singh A."/>
            <person name="Seah K."/>
            <person name="Emmerich C."/>
        </authorList>
    </citation>
    <scope>NUCLEOTIDE SEQUENCE</scope>
    <source>
        <strain evidence="2">ATCC30299</strain>
    </source>
</reference>
<feature type="region of interest" description="Disordered" evidence="1">
    <location>
        <begin position="261"/>
        <end position="289"/>
    </location>
</feature>
<dbReference type="EMBL" id="CAJZBQ010000062">
    <property type="protein sequence ID" value="CAG9335265.1"/>
    <property type="molecule type" value="Genomic_DNA"/>
</dbReference>
<organism evidence="2 3">
    <name type="scientific">Blepharisma stoltei</name>
    <dbReference type="NCBI Taxonomy" id="1481888"/>
    <lineage>
        <taxon>Eukaryota</taxon>
        <taxon>Sar</taxon>
        <taxon>Alveolata</taxon>
        <taxon>Ciliophora</taxon>
        <taxon>Postciliodesmatophora</taxon>
        <taxon>Heterotrichea</taxon>
        <taxon>Heterotrichida</taxon>
        <taxon>Blepharismidae</taxon>
        <taxon>Blepharisma</taxon>
    </lineage>
</organism>
<name>A0AAU9KD98_9CILI</name>